<dbReference type="InterPro" id="IPR035906">
    <property type="entry name" value="MetI-like_sf"/>
</dbReference>
<keyword evidence="6 7" id="KW-0472">Membrane</keyword>
<proteinExistence type="inferred from homology"/>
<dbReference type="PANTHER" id="PTHR43163">
    <property type="entry name" value="DIPEPTIDE TRANSPORT SYSTEM PERMEASE PROTEIN DPPB-RELATED"/>
    <property type="match status" value="1"/>
</dbReference>
<evidence type="ECO:0000256" key="5">
    <source>
        <dbReference type="ARBA" id="ARBA00022989"/>
    </source>
</evidence>
<feature type="transmembrane region" description="Helical" evidence="7">
    <location>
        <begin position="139"/>
        <end position="163"/>
    </location>
</feature>
<dbReference type="Gene3D" id="1.10.3720.10">
    <property type="entry name" value="MetI-like"/>
    <property type="match status" value="1"/>
</dbReference>
<dbReference type="GO" id="GO:0005886">
    <property type="term" value="C:plasma membrane"/>
    <property type="evidence" value="ECO:0007669"/>
    <property type="project" value="UniProtKB-SubCell"/>
</dbReference>
<keyword evidence="3" id="KW-1003">Cell membrane</keyword>
<reference evidence="9" key="1">
    <citation type="submission" date="2023-08" db="EMBL/GenBank/DDBJ databases">
        <title>Functional and genomic diversity of the sorghum phyllosphere microbiome.</title>
        <authorList>
            <person name="Shade A."/>
        </authorList>
    </citation>
    <scope>NUCLEOTIDE SEQUENCE</scope>
    <source>
        <strain evidence="9">SORGH_AS_0201</strain>
    </source>
</reference>
<dbReference type="GO" id="GO:0055085">
    <property type="term" value="P:transmembrane transport"/>
    <property type="evidence" value="ECO:0007669"/>
    <property type="project" value="InterPro"/>
</dbReference>
<keyword evidence="5 7" id="KW-1133">Transmembrane helix</keyword>
<accession>A0AAJ2EW21</accession>
<evidence type="ECO:0000256" key="7">
    <source>
        <dbReference type="RuleBase" id="RU363032"/>
    </source>
</evidence>
<dbReference type="Pfam" id="PF00528">
    <property type="entry name" value="BPD_transp_1"/>
    <property type="match status" value="1"/>
</dbReference>
<feature type="domain" description="ABC transmembrane type-1" evidence="8">
    <location>
        <begin position="103"/>
        <end position="318"/>
    </location>
</feature>
<feature type="transmembrane region" description="Helical" evidence="7">
    <location>
        <begin position="15"/>
        <end position="36"/>
    </location>
</feature>
<feature type="transmembrane region" description="Helical" evidence="7">
    <location>
        <begin position="295"/>
        <end position="317"/>
    </location>
</feature>
<dbReference type="EMBL" id="JAVJAF010000001">
    <property type="protein sequence ID" value="MDR6232901.1"/>
    <property type="molecule type" value="Genomic_DNA"/>
</dbReference>
<keyword evidence="4 7" id="KW-0812">Transmembrane</keyword>
<dbReference type="Proteomes" id="UP001268036">
    <property type="component" value="Unassembled WGS sequence"/>
</dbReference>
<evidence type="ECO:0000313" key="9">
    <source>
        <dbReference type="EMBL" id="MDR6232901.1"/>
    </source>
</evidence>
<dbReference type="InterPro" id="IPR000515">
    <property type="entry name" value="MetI-like"/>
</dbReference>
<dbReference type="PROSITE" id="PS50928">
    <property type="entry name" value="ABC_TM1"/>
    <property type="match status" value="1"/>
</dbReference>
<evidence type="ECO:0000259" key="8">
    <source>
        <dbReference type="PROSITE" id="PS50928"/>
    </source>
</evidence>
<feature type="transmembrane region" description="Helical" evidence="7">
    <location>
        <begin position="192"/>
        <end position="213"/>
    </location>
</feature>
<name>A0AAJ2EW21_9PSED</name>
<dbReference type="CDD" id="cd06261">
    <property type="entry name" value="TM_PBP2"/>
    <property type="match status" value="1"/>
</dbReference>
<evidence type="ECO:0000313" key="10">
    <source>
        <dbReference type="Proteomes" id="UP001268036"/>
    </source>
</evidence>
<protein>
    <submittedName>
        <fullName evidence="9">Peptide/nickel transport system permease protein</fullName>
    </submittedName>
</protein>
<evidence type="ECO:0000256" key="1">
    <source>
        <dbReference type="ARBA" id="ARBA00004651"/>
    </source>
</evidence>
<evidence type="ECO:0000256" key="6">
    <source>
        <dbReference type="ARBA" id="ARBA00023136"/>
    </source>
</evidence>
<dbReference type="SUPFAM" id="SSF161098">
    <property type="entry name" value="MetI-like"/>
    <property type="match status" value="1"/>
</dbReference>
<gene>
    <name evidence="9" type="ORF">QE440_000642</name>
</gene>
<comment type="subcellular location">
    <subcellularLocation>
        <location evidence="1 7">Cell membrane</location>
        <topology evidence="1 7">Multi-pass membrane protein</topology>
    </subcellularLocation>
</comment>
<evidence type="ECO:0000256" key="4">
    <source>
        <dbReference type="ARBA" id="ARBA00022692"/>
    </source>
</evidence>
<comment type="caution">
    <text evidence="9">The sequence shown here is derived from an EMBL/GenBank/DDBJ whole genome shotgun (WGS) entry which is preliminary data.</text>
</comment>
<sequence length="328" mass="35697">MAEPRRLWRLTRRTLWQALPTLAGILLLNFVLLRLIPGDAVDVLAAESGGASVATLAQWRSHFGLDLSLPQQLWHYLAHLAHFDLGLSPRFNAPVIQLILDRLPNTLLLLGCALGLALVLGIIAGAVMATWVGRWPDRLLSLLVLVLYSTPGFWIGLMAVVLFSVRLGWLPSDGVATLGVQLHGLAWLGDRLAHLVLPALALASFYIALYARLTRAAMLEVQRQDFVRTARAKGLAPLRVVHRHVLRNALLPVTTLAGLHLAALLGGAAVTETLFGWPGLGRLTLDAVLARDYNLLLGILLLSSLLVVAINVAVDLLQAWLDPRIQPD</sequence>
<comment type="similarity">
    <text evidence="7">Belongs to the binding-protein-dependent transport system permease family.</text>
</comment>
<dbReference type="PANTHER" id="PTHR43163:SF9">
    <property type="entry name" value="ABC TRANSPORTER PERMEASE PROTEIN"/>
    <property type="match status" value="1"/>
</dbReference>
<feature type="transmembrane region" description="Helical" evidence="7">
    <location>
        <begin position="107"/>
        <end position="132"/>
    </location>
</feature>
<organism evidence="9 10">
    <name type="scientific">Pseudomonas oryzihabitans</name>
    <dbReference type="NCBI Taxonomy" id="47885"/>
    <lineage>
        <taxon>Bacteria</taxon>
        <taxon>Pseudomonadati</taxon>
        <taxon>Pseudomonadota</taxon>
        <taxon>Gammaproteobacteria</taxon>
        <taxon>Pseudomonadales</taxon>
        <taxon>Pseudomonadaceae</taxon>
        <taxon>Pseudomonas</taxon>
    </lineage>
</organism>
<evidence type="ECO:0000256" key="2">
    <source>
        <dbReference type="ARBA" id="ARBA00022448"/>
    </source>
</evidence>
<feature type="transmembrane region" description="Helical" evidence="7">
    <location>
        <begin position="249"/>
        <end position="275"/>
    </location>
</feature>
<dbReference type="AlphaFoldDB" id="A0AAJ2EW21"/>
<keyword evidence="2 7" id="KW-0813">Transport</keyword>
<evidence type="ECO:0000256" key="3">
    <source>
        <dbReference type="ARBA" id="ARBA00022475"/>
    </source>
</evidence>
<dbReference type="RefSeq" id="WP_309755118.1">
    <property type="nucleotide sequence ID" value="NZ_JAVJAF010000001.1"/>
</dbReference>